<sequence>MQTKLNLAPAYKYKRRSLPRSRSEDALPWLLIHELRPDLLMLFEAAGGSTFLHSSLVSSGCSFKMCGTHVYHGPMGKMCVRWGGGRHACGEVDGARRRDRATGLSASITTGKQPSCSHVTMSLLASPAPDRGHAPASTASTTGPVDLQAPWPPDPLATPLLFPSLPSLLKTGGGRLWVEAGRRRRARVAAD</sequence>
<dbReference type="Gramene" id="TRITD5Bv1G122800.1">
    <property type="protein sequence ID" value="TRITD5Bv1G122800.1"/>
    <property type="gene ID" value="TRITD5Bv1G122800"/>
</dbReference>
<reference evidence="2 3" key="1">
    <citation type="submission" date="2017-09" db="EMBL/GenBank/DDBJ databases">
        <authorList>
            <consortium name="International Durum Wheat Genome Sequencing Consortium (IDWGSC)"/>
            <person name="Milanesi L."/>
        </authorList>
    </citation>
    <scope>NUCLEOTIDE SEQUENCE [LARGE SCALE GENOMIC DNA]</scope>
    <source>
        <strain evidence="3">cv. Svevo</strain>
    </source>
</reference>
<dbReference type="AlphaFoldDB" id="A0A9R1ALE4"/>
<dbReference type="Proteomes" id="UP000324705">
    <property type="component" value="Chromosome 5B"/>
</dbReference>
<accession>A0A9R1ALE4</accession>
<evidence type="ECO:0000313" key="3">
    <source>
        <dbReference type="Proteomes" id="UP000324705"/>
    </source>
</evidence>
<protein>
    <submittedName>
        <fullName evidence="2">Uncharacterized protein</fullName>
    </submittedName>
</protein>
<keyword evidence="3" id="KW-1185">Reference proteome</keyword>
<feature type="region of interest" description="Disordered" evidence="1">
    <location>
        <begin position="127"/>
        <end position="146"/>
    </location>
</feature>
<organism evidence="2 3">
    <name type="scientific">Triticum turgidum subsp. durum</name>
    <name type="common">Durum wheat</name>
    <name type="synonym">Triticum durum</name>
    <dbReference type="NCBI Taxonomy" id="4567"/>
    <lineage>
        <taxon>Eukaryota</taxon>
        <taxon>Viridiplantae</taxon>
        <taxon>Streptophyta</taxon>
        <taxon>Embryophyta</taxon>
        <taxon>Tracheophyta</taxon>
        <taxon>Spermatophyta</taxon>
        <taxon>Magnoliopsida</taxon>
        <taxon>Liliopsida</taxon>
        <taxon>Poales</taxon>
        <taxon>Poaceae</taxon>
        <taxon>BOP clade</taxon>
        <taxon>Pooideae</taxon>
        <taxon>Triticodae</taxon>
        <taxon>Triticeae</taxon>
        <taxon>Triticinae</taxon>
        <taxon>Triticum</taxon>
    </lineage>
</organism>
<proteinExistence type="predicted"/>
<dbReference type="EMBL" id="LT934120">
    <property type="protein sequence ID" value="VAI32217.1"/>
    <property type="molecule type" value="Genomic_DNA"/>
</dbReference>
<name>A0A9R1ALE4_TRITD</name>
<evidence type="ECO:0000313" key="2">
    <source>
        <dbReference type="EMBL" id="VAI32217.1"/>
    </source>
</evidence>
<evidence type="ECO:0000256" key="1">
    <source>
        <dbReference type="SAM" id="MobiDB-lite"/>
    </source>
</evidence>
<gene>
    <name evidence="2" type="ORF">TRITD_5Bv1G122800</name>
</gene>